<evidence type="ECO:0000256" key="1">
    <source>
        <dbReference type="ARBA" id="ARBA00001968"/>
    </source>
</evidence>
<comment type="cofactor">
    <cofactor evidence="1 4">
        <name>a divalent metal cation</name>
        <dbReference type="ChEBI" id="CHEBI:60240"/>
    </cofactor>
</comment>
<keyword evidence="3 4" id="KW-0546">Nucleotide metabolism</keyword>
<comment type="subcellular location">
    <subcellularLocation>
        <location evidence="4">Cytoplasm</location>
    </subcellularLocation>
</comment>
<dbReference type="GO" id="GO:0047429">
    <property type="term" value="F:nucleoside triphosphate diphosphatase activity"/>
    <property type="evidence" value="ECO:0007669"/>
    <property type="project" value="UniProtKB-EC"/>
</dbReference>
<dbReference type="Pfam" id="PF02545">
    <property type="entry name" value="Maf"/>
    <property type="match status" value="1"/>
</dbReference>
<keyword evidence="2 4" id="KW-0378">Hydrolase</keyword>
<evidence type="ECO:0000256" key="4">
    <source>
        <dbReference type="HAMAP-Rule" id="MF_00528"/>
    </source>
</evidence>
<comment type="similarity">
    <text evidence="4">Belongs to the Maf family.</text>
</comment>
<comment type="catalytic activity">
    <reaction evidence="4">
        <text>a 2'-deoxyribonucleoside 5'-triphosphate + H2O = a 2'-deoxyribonucleoside 5'-phosphate + diphosphate + H(+)</text>
        <dbReference type="Rhea" id="RHEA:44644"/>
        <dbReference type="ChEBI" id="CHEBI:15377"/>
        <dbReference type="ChEBI" id="CHEBI:15378"/>
        <dbReference type="ChEBI" id="CHEBI:33019"/>
        <dbReference type="ChEBI" id="CHEBI:61560"/>
        <dbReference type="ChEBI" id="CHEBI:65317"/>
        <dbReference type="EC" id="3.6.1.9"/>
    </reaction>
</comment>
<dbReference type="GO" id="GO:0009117">
    <property type="term" value="P:nucleotide metabolic process"/>
    <property type="evidence" value="ECO:0007669"/>
    <property type="project" value="UniProtKB-KW"/>
</dbReference>
<comment type="caution">
    <text evidence="4">Lacks conserved residue(s) required for the propagation of feature annotation.</text>
</comment>
<reference evidence="5" key="1">
    <citation type="submission" date="2019-12" db="EMBL/GenBank/DDBJ databases">
        <authorList>
            <person name="Cremers G."/>
        </authorList>
    </citation>
    <scope>NUCLEOTIDE SEQUENCE</scope>
    <source>
        <strain evidence="5">Mbul1</strain>
    </source>
</reference>
<dbReference type="HAMAP" id="MF_00528">
    <property type="entry name" value="Maf"/>
    <property type="match status" value="1"/>
</dbReference>
<dbReference type="CDD" id="cd00555">
    <property type="entry name" value="Maf"/>
    <property type="match status" value="1"/>
</dbReference>
<dbReference type="GO" id="GO:0005737">
    <property type="term" value="C:cytoplasm"/>
    <property type="evidence" value="ECO:0007669"/>
    <property type="project" value="UniProtKB-SubCell"/>
</dbReference>
<evidence type="ECO:0000256" key="3">
    <source>
        <dbReference type="ARBA" id="ARBA00023080"/>
    </source>
</evidence>
<comment type="catalytic activity">
    <reaction evidence="4">
        <text>a ribonucleoside 5'-triphosphate + H2O = a ribonucleoside 5'-phosphate + diphosphate + H(+)</text>
        <dbReference type="Rhea" id="RHEA:23996"/>
        <dbReference type="ChEBI" id="CHEBI:15377"/>
        <dbReference type="ChEBI" id="CHEBI:15378"/>
        <dbReference type="ChEBI" id="CHEBI:33019"/>
        <dbReference type="ChEBI" id="CHEBI:58043"/>
        <dbReference type="ChEBI" id="CHEBI:61557"/>
        <dbReference type="EC" id="3.6.1.9"/>
    </reaction>
</comment>
<evidence type="ECO:0000313" key="5">
    <source>
        <dbReference type="EMBL" id="CAA2101140.1"/>
    </source>
</evidence>
<dbReference type="PIRSF" id="PIRSF006305">
    <property type="entry name" value="Maf"/>
    <property type="match status" value="1"/>
</dbReference>
<dbReference type="NCBIfam" id="TIGR00172">
    <property type="entry name" value="maf"/>
    <property type="match status" value="1"/>
</dbReference>
<gene>
    <name evidence="5" type="primary">yceF</name>
    <name evidence="5" type="ORF">MBUL_01026</name>
</gene>
<dbReference type="Gene3D" id="3.90.950.10">
    <property type="match status" value="1"/>
</dbReference>
<sequence>MTRLWLSERPLVLASGSPTRRHLLEAAGLDVEVVVPNVDERGIEADSGPLAPADLARRLALAKARAVAEKARDRIVLAADQVLACEGEVFHKSASLDAARHQLSRLSNRTHSLHSAAALIVPGREPNLLHDEARLTMRDLSASAIDTYLAIAGHDRVTGTVGGYQLEGLGIHLFADIEGAHATILGLPLTGLLNRLRGHGCLAF</sequence>
<organism evidence="5">
    <name type="scientific">Methylobacterium bullatum</name>
    <dbReference type="NCBI Taxonomy" id="570505"/>
    <lineage>
        <taxon>Bacteria</taxon>
        <taxon>Pseudomonadati</taxon>
        <taxon>Pseudomonadota</taxon>
        <taxon>Alphaproteobacteria</taxon>
        <taxon>Hyphomicrobiales</taxon>
        <taxon>Methylobacteriaceae</taxon>
        <taxon>Methylobacterium</taxon>
    </lineage>
</organism>
<comment type="function">
    <text evidence="4">Nucleoside triphosphate pyrophosphatase. May have a dual role in cell division arrest and in preventing the incorporation of modified nucleotides into cellular nucleic acids.</text>
</comment>
<dbReference type="PANTHER" id="PTHR43213:SF5">
    <property type="entry name" value="BIFUNCTIONAL DTTP_UTP PYROPHOSPHATASE_METHYLTRANSFERASE PROTEIN-RELATED"/>
    <property type="match status" value="1"/>
</dbReference>
<evidence type="ECO:0000256" key="2">
    <source>
        <dbReference type="ARBA" id="ARBA00022801"/>
    </source>
</evidence>
<dbReference type="EMBL" id="LR743504">
    <property type="protein sequence ID" value="CAA2101140.1"/>
    <property type="molecule type" value="Genomic_DNA"/>
</dbReference>
<name>A0A679IPQ0_9HYPH</name>
<dbReference type="SUPFAM" id="SSF52972">
    <property type="entry name" value="ITPase-like"/>
    <property type="match status" value="1"/>
</dbReference>
<proteinExistence type="inferred from homology"/>
<dbReference type="PANTHER" id="PTHR43213">
    <property type="entry name" value="BIFUNCTIONAL DTTP/UTP PYROPHOSPHATASE/METHYLTRANSFERASE PROTEIN-RELATED"/>
    <property type="match status" value="1"/>
</dbReference>
<dbReference type="InterPro" id="IPR029001">
    <property type="entry name" value="ITPase-like_fam"/>
</dbReference>
<feature type="active site" description="Proton acceptor" evidence="4">
    <location>
        <position position="80"/>
    </location>
</feature>
<keyword evidence="4" id="KW-0963">Cytoplasm</keyword>
<dbReference type="InterPro" id="IPR003697">
    <property type="entry name" value="Maf-like"/>
</dbReference>
<dbReference type="AlphaFoldDB" id="A0A679IPQ0"/>
<dbReference type="EC" id="3.6.1.9" evidence="4"/>
<accession>A0A679IPQ0</accession>
<protein>
    <recommendedName>
        <fullName evidence="4">Nucleoside triphosphate pyrophosphatase</fullName>
        <ecNumber evidence="4">3.6.1.9</ecNumber>
    </recommendedName>
    <alternativeName>
        <fullName evidence="4">Nucleotide pyrophosphatase</fullName>
        <shortName evidence="4">Nucleotide PPase</shortName>
    </alternativeName>
</protein>